<dbReference type="EMBL" id="BAAARV010000005">
    <property type="protein sequence ID" value="GAA2330632.1"/>
    <property type="molecule type" value="Genomic_DNA"/>
</dbReference>
<evidence type="ECO:0008006" key="4">
    <source>
        <dbReference type="Google" id="ProtNLM"/>
    </source>
</evidence>
<keyword evidence="1" id="KW-0812">Transmembrane</keyword>
<proteinExistence type="predicted"/>
<keyword evidence="3" id="KW-1185">Reference proteome</keyword>
<reference evidence="3" key="1">
    <citation type="journal article" date="2019" name="Int. J. Syst. Evol. Microbiol.">
        <title>The Global Catalogue of Microorganisms (GCM) 10K type strain sequencing project: providing services to taxonomists for standard genome sequencing and annotation.</title>
        <authorList>
            <consortium name="The Broad Institute Genomics Platform"/>
            <consortium name="The Broad Institute Genome Sequencing Center for Infectious Disease"/>
            <person name="Wu L."/>
            <person name="Ma J."/>
        </authorList>
    </citation>
    <scope>NUCLEOTIDE SEQUENCE [LARGE SCALE GENOMIC DNA]</scope>
    <source>
        <strain evidence="3">JCM 3272</strain>
    </source>
</reference>
<gene>
    <name evidence="2" type="ORF">GCM10010170_008710</name>
</gene>
<name>A0ABP5SGD5_9ACTN</name>
<dbReference type="RefSeq" id="WP_344610877.1">
    <property type="nucleotide sequence ID" value="NZ_BAAARV010000005.1"/>
</dbReference>
<organism evidence="2 3">
    <name type="scientific">Dactylosporangium salmoneum</name>
    <dbReference type="NCBI Taxonomy" id="53361"/>
    <lineage>
        <taxon>Bacteria</taxon>
        <taxon>Bacillati</taxon>
        <taxon>Actinomycetota</taxon>
        <taxon>Actinomycetes</taxon>
        <taxon>Micromonosporales</taxon>
        <taxon>Micromonosporaceae</taxon>
        <taxon>Dactylosporangium</taxon>
    </lineage>
</organism>
<sequence length="129" mass="13814">MEPPTPRVRVVLGDVSRARIRPAPARVELEEQSPVGAALARGLVRAQLSVAVRLAAVVAVGLGGLPLLFSALPAVAHARLFGVSLPWLLLGVLAYPFLYLIGAVYVHLAERNEQEFLALVEDRGQHPQA</sequence>
<evidence type="ECO:0000313" key="2">
    <source>
        <dbReference type="EMBL" id="GAA2330632.1"/>
    </source>
</evidence>
<keyword evidence="1" id="KW-1133">Transmembrane helix</keyword>
<dbReference type="Proteomes" id="UP001501444">
    <property type="component" value="Unassembled WGS sequence"/>
</dbReference>
<keyword evidence="1" id="KW-0472">Membrane</keyword>
<evidence type="ECO:0000256" key="1">
    <source>
        <dbReference type="SAM" id="Phobius"/>
    </source>
</evidence>
<accession>A0ABP5SGD5</accession>
<evidence type="ECO:0000313" key="3">
    <source>
        <dbReference type="Proteomes" id="UP001501444"/>
    </source>
</evidence>
<protein>
    <recommendedName>
        <fullName evidence="4">DUF485 domain-containing protein</fullName>
    </recommendedName>
</protein>
<comment type="caution">
    <text evidence="2">The sequence shown here is derived from an EMBL/GenBank/DDBJ whole genome shotgun (WGS) entry which is preliminary data.</text>
</comment>
<feature type="transmembrane region" description="Helical" evidence="1">
    <location>
        <begin position="87"/>
        <end position="108"/>
    </location>
</feature>
<feature type="transmembrane region" description="Helical" evidence="1">
    <location>
        <begin position="50"/>
        <end position="75"/>
    </location>
</feature>